<evidence type="ECO:0000313" key="3">
    <source>
        <dbReference type="EMBL" id="SPH24124.1"/>
    </source>
</evidence>
<evidence type="ECO:0000256" key="1">
    <source>
        <dbReference type="ARBA" id="ARBA00022801"/>
    </source>
</evidence>
<evidence type="ECO:0000259" key="2">
    <source>
        <dbReference type="Pfam" id="PF00561"/>
    </source>
</evidence>
<dbReference type="InterPro" id="IPR029058">
    <property type="entry name" value="AB_hydrolase_fold"/>
</dbReference>
<dbReference type="SUPFAM" id="SSF53474">
    <property type="entry name" value="alpha/beta-Hydrolases"/>
    <property type="match status" value="1"/>
</dbReference>
<dbReference type="InterPro" id="IPR000639">
    <property type="entry name" value="Epox_hydrolase-like"/>
</dbReference>
<dbReference type="RefSeq" id="WP_181366480.1">
    <property type="nucleotide sequence ID" value="NZ_OMOQ01000003.1"/>
</dbReference>
<name>A0A2R8BL87_9RHOB</name>
<reference evidence="3 4" key="1">
    <citation type="submission" date="2018-03" db="EMBL/GenBank/DDBJ databases">
        <authorList>
            <person name="Keele B.F."/>
        </authorList>
    </citation>
    <scope>NUCLEOTIDE SEQUENCE [LARGE SCALE GENOMIC DNA]</scope>
    <source>
        <strain evidence="3 4">CECT 8626</strain>
    </source>
</reference>
<dbReference type="Pfam" id="PF00561">
    <property type="entry name" value="Abhydrolase_1"/>
    <property type="match status" value="1"/>
</dbReference>
<keyword evidence="4" id="KW-1185">Reference proteome</keyword>
<keyword evidence="1 3" id="KW-0378">Hydrolase</keyword>
<dbReference type="PRINTS" id="PR00412">
    <property type="entry name" value="EPOXHYDRLASE"/>
</dbReference>
<sequence length="286" mass="31605">MSARDLIAEWKAQGAPLSVPGANSRIWRVGSGPPVVCLHGVPASGFLYRKVIAALSARGMEGITFDLPGLGFADRPESFDYSWTGLSRWTEEALAAAGIGKFHLVVHDIGGPIGFELATRNPDRILSLTALNTLVDVASFHRPWMMEPFAWPVLGRLWLAPMETPVLWLLMRYSGMLGAPSYSEIMAYGALLKREDGGRAFLKIMRGFERTEAFETRIKKGLKARRYPAQVIWGRSDPALRMNKYAPSVCEALGLEGWHEVAGKHFVQEDSFEEIAERISSIAAQS</sequence>
<dbReference type="Proteomes" id="UP000244924">
    <property type="component" value="Unassembled WGS sequence"/>
</dbReference>
<dbReference type="InterPro" id="IPR051340">
    <property type="entry name" value="Haloalkane_dehalogenase"/>
</dbReference>
<dbReference type="EMBL" id="OMOQ01000003">
    <property type="protein sequence ID" value="SPH24124.1"/>
    <property type="molecule type" value="Genomic_DNA"/>
</dbReference>
<dbReference type="EC" id="3.8.1.5" evidence="3"/>
<gene>
    <name evidence="3" type="primary">dhmA2</name>
    <name evidence="3" type="ORF">DEA8626_03173</name>
</gene>
<protein>
    <submittedName>
        <fullName evidence="3">Haloalkane dehalogenase 2</fullName>
        <ecNumber evidence="3">3.8.1.5</ecNumber>
    </submittedName>
</protein>
<dbReference type="AlphaFoldDB" id="A0A2R8BL87"/>
<organism evidence="3 4">
    <name type="scientific">Albidovulum aquaemixtae</name>
    <dbReference type="NCBI Taxonomy" id="1542388"/>
    <lineage>
        <taxon>Bacteria</taxon>
        <taxon>Pseudomonadati</taxon>
        <taxon>Pseudomonadota</taxon>
        <taxon>Alphaproteobacteria</taxon>
        <taxon>Rhodobacterales</taxon>
        <taxon>Paracoccaceae</taxon>
        <taxon>Albidovulum</taxon>
    </lineage>
</organism>
<dbReference type="Gene3D" id="3.40.50.1820">
    <property type="entry name" value="alpha/beta hydrolase"/>
    <property type="match status" value="1"/>
</dbReference>
<dbReference type="PRINTS" id="PR00111">
    <property type="entry name" value="ABHYDROLASE"/>
</dbReference>
<dbReference type="PANTHER" id="PTHR42977">
    <property type="entry name" value="HYDROLASE-RELATED"/>
    <property type="match status" value="1"/>
</dbReference>
<accession>A0A2R8BL87</accession>
<proteinExistence type="predicted"/>
<dbReference type="PANTHER" id="PTHR42977:SF3">
    <property type="entry name" value="AB HYDROLASE-1 DOMAIN-CONTAINING PROTEIN"/>
    <property type="match status" value="1"/>
</dbReference>
<dbReference type="GO" id="GO:0018786">
    <property type="term" value="F:haloalkane dehalogenase activity"/>
    <property type="evidence" value="ECO:0007669"/>
    <property type="project" value="UniProtKB-EC"/>
</dbReference>
<evidence type="ECO:0000313" key="4">
    <source>
        <dbReference type="Proteomes" id="UP000244924"/>
    </source>
</evidence>
<dbReference type="GO" id="GO:0004301">
    <property type="term" value="F:epoxide hydrolase activity"/>
    <property type="evidence" value="ECO:0007669"/>
    <property type="project" value="TreeGrafter"/>
</dbReference>
<feature type="domain" description="AB hydrolase-1" evidence="2">
    <location>
        <begin position="33"/>
        <end position="270"/>
    </location>
</feature>
<dbReference type="InterPro" id="IPR000073">
    <property type="entry name" value="AB_hydrolase_1"/>
</dbReference>